<dbReference type="KEGG" id="pfy:PFICI_01303"/>
<evidence type="ECO:0000256" key="4">
    <source>
        <dbReference type="ARBA" id="ARBA00023015"/>
    </source>
</evidence>
<protein>
    <recommendedName>
        <fullName evidence="8">Zn(2)-C6 fungal-type domain-containing protein</fullName>
    </recommendedName>
</protein>
<keyword evidence="2" id="KW-0479">Metal-binding</keyword>
<dbReference type="Pfam" id="PF04082">
    <property type="entry name" value="Fungal_trans"/>
    <property type="match status" value="1"/>
</dbReference>
<name>W3XNE8_PESFW</name>
<dbReference type="HOGENOM" id="CLU_015811_3_0_1"/>
<evidence type="ECO:0000313" key="10">
    <source>
        <dbReference type="Proteomes" id="UP000030651"/>
    </source>
</evidence>
<dbReference type="GO" id="GO:0000981">
    <property type="term" value="F:DNA-binding transcription factor activity, RNA polymerase II-specific"/>
    <property type="evidence" value="ECO:0007669"/>
    <property type="project" value="InterPro"/>
</dbReference>
<dbReference type="GO" id="GO:0005634">
    <property type="term" value="C:nucleus"/>
    <property type="evidence" value="ECO:0007669"/>
    <property type="project" value="UniProtKB-SubCell"/>
</dbReference>
<dbReference type="InterPro" id="IPR051615">
    <property type="entry name" value="Transcr_Regulatory_Elem"/>
</dbReference>
<gene>
    <name evidence="9" type="ORF">PFICI_01303</name>
</gene>
<dbReference type="InterPro" id="IPR001138">
    <property type="entry name" value="Zn2Cys6_DnaBD"/>
</dbReference>
<keyword evidence="7" id="KW-0539">Nucleus</keyword>
<evidence type="ECO:0000256" key="3">
    <source>
        <dbReference type="ARBA" id="ARBA00022833"/>
    </source>
</evidence>
<evidence type="ECO:0000313" key="9">
    <source>
        <dbReference type="EMBL" id="ETS87475.1"/>
    </source>
</evidence>
<dbReference type="OMA" id="PFMEDCE"/>
<evidence type="ECO:0000256" key="6">
    <source>
        <dbReference type="ARBA" id="ARBA00023163"/>
    </source>
</evidence>
<dbReference type="Pfam" id="PF00172">
    <property type="entry name" value="Zn_clus"/>
    <property type="match status" value="1"/>
</dbReference>
<dbReference type="FunCoup" id="W3XNE8">
    <property type="interactions" value="217"/>
</dbReference>
<dbReference type="SMART" id="SM00906">
    <property type="entry name" value="Fungal_trans"/>
    <property type="match status" value="1"/>
</dbReference>
<evidence type="ECO:0000256" key="5">
    <source>
        <dbReference type="ARBA" id="ARBA00023125"/>
    </source>
</evidence>
<dbReference type="CDD" id="cd00067">
    <property type="entry name" value="GAL4"/>
    <property type="match status" value="1"/>
</dbReference>
<organism evidence="9 10">
    <name type="scientific">Pestalotiopsis fici (strain W106-1 / CGMCC3.15140)</name>
    <dbReference type="NCBI Taxonomy" id="1229662"/>
    <lineage>
        <taxon>Eukaryota</taxon>
        <taxon>Fungi</taxon>
        <taxon>Dikarya</taxon>
        <taxon>Ascomycota</taxon>
        <taxon>Pezizomycotina</taxon>
        <taxon>Sordariomycetes</taxon>
        <taxon>Xylariomycetidae</taxon>
        <taxon>Amphisphaeriales</taxon>
        <taxon>Sporocadaceae</taxon>
        <taxon>Pestalotiopsis</taxon>
    </lineage>
</organism>
<dbReference type="GO" id="GO:0006351">
    <property type="term" value="P:DNA-templated transcription"/>
    <property type="evidence" value="ECO:0007669"/>
    <property type="project" value="InterPro"/>
</dbReference>
<dbReference type="RefSeq" id="XP_007828075.1">
    <property type="nucleotide sequence ID" value="XM_007829884.1"/>
</dbReference>
<dbReference type="GeneID" id="19266316"/>
<dbReference type="Gene3D" id="4.10.240.10">
    <property type="entry name" value="Zn(2)-C6 fungal-type DNA-binding domain"/>
    <property type="match status" value="1"/>
</dbReference>
<accession>W3XNE8</accession>
<dbReference type="PROSITE" id="PS50048">
    <property type="entry name" value="ZN2_CY6_FUNGAL_2"/>
    <property type="match status" value="1"/>
</dbReference>
<evidence type="ECO:0000256" key="2">
    <source>
        <dbReference type="ARBA" id="ARBA00022723"/>
    </source>
</evidence>
<reference evidence="10" key="1">
    <citation type="journal article" date="2015" name="BMC Genomics">
        <title>Genomic and transcriptomic analysis of the endophytic fungus Pestalotiopsis fici reveals its lifestyle and high potential for synthesis of natural products.</title>
        <authorList>
            <person name="Wang X."/>
            <person name="Zhang X."/>
            <person name="Liu L."/>
            <person name="Xiang M."/>
            <person name="Wang W."/>
            <person name="Sun X."/>
            <person name="Che Y."/>
            <person name="Guo L."/>
            <person name="Liu G."/>
            <person name="Guo L."/>
            <person name="Wang C."/>
            <person name="Yin W.B."/>
            <person name="Stadler M."/>
            <person name="Zhang X."/>
            <person name="Liu X."/>
        </authorList>
    </citation>
    <scope>NUCLEOTIDE SEQUENCE [LARGE SCALE GENOMIC DNA]</scope>
    <source>
        <strain evidence="10">W106-1 / CGMCC3.15140</strain>
    </source>
</reference>
<dbReference type="GO" id="GO:0008270">
    <property type="term" value="F:zinc ion binding"/>
    <property type="evidence" value="ECO:0007669"/>
    <property type="project" value="InterPro"/>
</dbReference>
<sequence>MQSQLSNQISCKRCQKRKIRCSRTSPCINCSLASATCEYRDDRSRRLPISRDYVASLESRVAKLETFLAQLKKAPREQRDSLIDSINFLDDSADYSANAGQKSHQMGAAVHDPAKAVLRQEDEGSLTYHGPTSIYNGALASSSDNNAQATSMIPSPLVHPLDSGEGITNQCIGLFFHWQYSQFMFIDREAFIMDYQRRSFDSQFCSSALINAVCSIGALMSTDPDIRQRASHYSQQAINMVMSHGLVTPHTTSVQTLLCCAFYEIGAGNLSKGWLFSGMAFRMGHDLGFQRDPETWTDRTATEQAVVREYRRRIYWGCYVSDKFFSLMLGRPSMMHESDADVKPSEPQRQDPIFNDWAEGHGLVFLKDIIPIAPRLAEVFNKQVEISQIIREGLSAVHAPGQRLSQDWKSIALNEIDSKLARFRENLPPAMRLKQWSSLLEPVQPHLAALHMLWHSSRISLFYPFLNLSALTDGAENTTPIAADGPEKACLESVERMIAILKRFKAQHSLQNAPLIFVHGVIAAVNTIITLTRRGHNQQGNLHLPDLDLVLQEMSSTWVIAVHALSRLRKLLSAMEEEVVPNTVSQRQETLSGFDLELPTDISDFGGDSQIAQILDWDYLFAMPSDGFSNNNVNF</sequence>
<keyword evidence="10" id="KW-1185">Reference proteome</keyword>
<dbReference type="InterPro" id="IPR036864">
    <property type="entry name" value="Zn2-C6_fun-type_DNA-bd_sf"/>
</dbReference>
<evidence type="ECO:0000256" key="7">
    <source>
        <dbReference type="ARBA" id="ARBA00023242"/>
    </source>
</evidence>
<dbReference type="Proteomes" id="UP000030651">
    <property type="component" value="Unassembled WGS sequence"/>
</dbReference>
<dbReference type="InParanoid" id="W3XNE8"/>
<comment type="subcellular location">
    <subcellularLocation>
        <location evidence="1">Nucleus</location>
    </subcellularLocation>
</comment>
<feature type="domain" description="Zn(2)-C6 fungal-type" evidence="8">
    <location>
        <begin position="10"/>
        <end position="39"/>
    </location>
</feature>
<keyword evidence="4" id="KW-0805">Transcription regulation</keyword>
<dbReference type="InterPro" id="IPR007219">
    <property type="entry name" value="XnlR_reg_dom"/>
</dbReference>
<dbReference type="EMBL" id="KI912109">
    <property type="protein sequence ID" value="ETS87475.1"/>
    <property type="molecule type" value="Genomic_DNA"/>
</dbReference>
<evidence type="ECO:0000256" key="1">
    <source>
        <dbReference type="ARBA" id="ARBA00004123"/>
    </source>
</evidence>
<dbReference type="SUPFAM" id="SSF57701">
    <property type="entry name" value="Zn2/Cys6 DNA-binding domain"/>
    <property type="match status" value="1"/>
</dbReference>
<dbReference type="CDD" id="cd12148">
    <property type="entry name" value="fungal_TF_MHR"/>
    <property type="match status" value="1"/>
</dbReference>
<proteinExistence type="predicted"/>
<keyword evidence="5" id="KW-0238">DNA-binding</keyword>
<keyword evidence="6" id="KW-0804">Transcription</keyword>
<dbReference type="AlphaFoldDB" id="W3XNE8"/>
<dbReference type="PANTHER" id="PTHR31313">
    <property type="entry name" value="TY1 ENHANCER ACTIVATOR"/>
    <property type="match status" value="1"/>
</dbReference>
<dbReference type="PANTHER" id="PTHR31313:SF81">
    <property type="entry name" value="TY1 ENHANCER ACTIVATOR"/>
    <property type="match status" value="1"/>
</dbReference>
<keyword evidence="3" id="KW-0862">Zinc</keyword>
<dbReference type="GO" id="GO:0003677">
    <property type="term" value="F:DNA binding"/>
    <property type="evidence" value="ECO:0007669"/>
    <property type="project" value="UniProtKB-KW"/>
</dbReference>
<dbReference type="eggNOG" id="ENOG502QTSE">
    <property type="taxonomic scope" value="Eukaryota"/>
</dbReference>
<dbReference type="SMART" id="SM00066">
    <property type="entry name" value="GAL4"/>
    <property type="match status" value="1"/>
</dbReference>
<dbReference type="OrthoDB" id="2154091at2759"/>
<evidence type="ECO:0000259" key="8">
    <source>
        <dbReference type="PROSITE" id="PS50048"/>
    </source>
</evidence>